<comment type="cofactor">
    <cofactor evidence="1">
        <name>Mg(2+)</name>
        <dbReference type="ChEBI" id="CHEBI:18420"/>
    </cofactor>
</comment>
<dbReference type="AlphaFoldDB" id="A0A4P6PWC7"/>
<dbReference type="Proteomes" id="UP000292235">
    <property type="component" value="Chromosome"/>
</dbReference>
<dbReference type="EMBL" id="CP036455">
    <property type="protein sequence ID" value="QBI51930.1"/>
    <property type="molecule type" value="Genomic_DNA"/>
</dbReference>
<keyword evidence="2" id="KW-0378">Hydrolase</keyword>
<sequence length="313" mass="31972">MKAGDGDGWVTLPDGSRRWGRFGSAGLLLHADGREPPCAADGGRVLMQHRALWSHQGGTWGVPGGARDSDESPVQAALREFGEEVAGDTGEIELIGLHRQEHTVWRYDTVLARTAADAPLEAANWESDEVRWVDVGEVVGLRLLPAFGRTWPLLRDALGRRLALDVDAAAVAPDGGAAELERLRDELAGLAAAGVAAEALPEGLEAAGLHLWFPRVRLLVGTEAAAPEPVPGVEVARAGSGIAAGGDRLAEPGAGGGVRTQTVLVTGSDGAYGPGAQGMSAGGAQHTVPPEWLSAASSLPGAAADSVAGPSGA</sequence>
<feature type="domain" description="Nudix hydrolase" evidence="4">
    <location>
        <begin position="20"/>
        <end position="158"/>
    </location>
</feature>
<dbReference type="PANTHER" id="PTHR43046">
    <property type="entry name" value="GDP-MANNOSE MANNOSYL HYDROLASE"/>
    <property type="match status" value="1"/>
</dbReference>
<feature type="region of interest" description="Disordered" evidence="3">
    <location>
        <begin position="274"/>
        <end position="313"/>
    </location>
</feature>
<evidence type="ECO:0000313" key="6">
    <source>
        <dbReference type="Proteomes" id="UP000292235"/>
    </source>
</evidence>
<dbReference type="RefSeq" id="WP_131096564.1">
    <property type="nucleotide sequence ID" value="NZ_CP036455.1"/>
</dbReference>
<gene>
    <name evidence="5" type="ORF">EKD16_00545</name>
</gene>
<dbReference type="PANTHER" id="PTHR43046:SF2">
    <property type="entry name" value="8-OXO-DGTP DIPHOSPHATASE-RELATED"/>
    <property type="match status" value="1"/>
</dbReference>
<evidence type="ECO:0000256" key="1">
    <source>
        <dbReference type="ARBA" id="ARBA00001946"/>
    </source>
</evidence>
<name>A0A4P6PWC7_9ACTN</name>
<dbReference type="SUPFAM" id="SSF55811">
    <property type="entry name" value="Nudix"/>
    <property type="match status" value="1"/>
</dbReference>
<proteinExistence type="predicted"/>
<dbReference type="Pfam" id="PF00293">
    <property type="entry name" value="NUDIX"/>
    <property type="match status" value="1"/>
</dbReference>
<evidence type="ECO:0000313" key="5">
    <source>
        <dbReference type="EMBL" id="QBI51930.1"/>
    </source>
</evidence>
<protein>
    <recommendedName>
        <fullName evidence="4">Nudix hydrolase domain-containing protein</fullName>
    </recommendedName>
</protein>
<dbReference type="GO" id="GO:0016787">
    <property type="term" value="F:hydrolase activity"/>
    <property type="evidence" value="ECO:0007669"/>
    <property type="project" value="UniProtKB-KW"/>
</dbReference>
<keyword evidence="6" id="KW-1185">Reference proteome</keyword>
<evidence type="ECO:0000256" key="3">
    <source>
        <dbReference type="SAM" id="MobiDB-lite"/>
    </source>
</evidence>
<dbReference type="Gene3D" id="3.90.79.10">
    <property type="entry name" value="Nucleoside Triphosphate Pyrophosphohydrolase"/>
    <property type="match status" value="1"/>
</dbReference>
<feature type="compositionally biased region" description="Low complexity" evidence="3">
    <location>
        <begin position="294"/>
        <end position="306"/>
    </location>
</feature>
<dbReference type="PROSITE" id="PS51462">
    <property type="entry name" value="NUDIX"/>
    <property type="match status" value="1"/>
</dbReference>
<accession>A0A4P6PWC7</accession>
<dbReference type="InterPro" id="IPR000086">
    <property type="entry name" value="NUDIX_hydrolase_dom"/>
</dbReference>
<evidence type="ECO:0000259" key="4">
    <source>
        <dbReference type="PROSITE" id="PS51462"/>
    </source>
</evidence>
<dbReference type="OrthoDB" id="3404294at2"/>
<dbReference type="KEGG" id="strr:EKD16_00545"/>
<evidence type="ECO:0000256" key="2">
    <source>
        <dbReference type="ARBA" id="ARBA00022801"/>
    </source>
</evidence>
<dbReference type="InterPro" id="IPR015797">
    <property type="entry name" value="NUDIX_hydrolase-like_dom_sf"/>
</dbReference>
<organism evidence="5 6">
    <name type="scientific">Streptomonospora litoralis</name>
    <dbReference type="NCBI Taxonomy" id="2498135"/>
    <lineage>
        <taxon>Bacteria</taxon>
        <taxon>Bacillati</taxon>
        <taxon>Actinomycetota</taxon>
        <taxon>Actinomycetes</taxon>
        <taxon>Streptosporangiales</taxon>
        <taxon>Nocardiopsidaceae</taxon>
        <taxon>Streptomonospora</taxon>
    </lineage>
</organism>
<reference evidence="5 6" key="1">
    <citation type="submission" date="2019-02" db="EMBL/GenBank/DDBJ databases">
        <authorList>
            <person name="Khodamoradi S."/>
            <person name="Hahnke R.L."/>
            <person name="Kaempfer P."/>
            <person name="Schumann P."/>
            <person name="Rohde M."/>
            <person name="Steinert M."/>
            <person name="Luzhetskyy A."/>
            <person name="Wink J."/>
            <person name="Ruckert C."/>
        </authorList>
    </citation>
    <scope>NUCLEOTIDE SEQUENCE [LARGE SCALE GENOMIC DNA]</scope>
    <source>
        <strain evidence="5 6">M2</strain>
    </source>
</reference>